<evidence type="ECO:0000256" key="1">
    <source>
        <dbReference type="SAM" id="Phobius"/>
    </source>
</evidence>
<name>A0A160T8P1_9CHLR</name>
<dbReference type="RefSeq" id="WP_095045153.1">
    <property type="nucleotide sequence ID" value="NZ_LN890656.1"/>
</dbReference>
<keyword evidence="1" id="KW-0812">Transmembrane</keyword>
<evidence type="ECO:0000313" key="2">
    <source>
        <dbReference type="EMBL" id="CUS05788.1"/>
    </source>
</evidence>
<organism evidence="2 3">
    <name type="scientific">Candidatus Promineifilum breve</name>
    <dbReference type="NCBI Taxonomy" id="1806508"/>
    <lineage>
        <taxon>Bacteria</taxon>
        <taxon>Bacillati</taxon>
        <taxon>Chloroflexota</taxon>
        <taxon>Ardenticatenia</taxon>
        <taxon>Candidatus Promineifilales</taxon>
        <taxon>Candidatus Promineifilaceae</taxon>
        <taxon>Candidatus Promineifilum</taxon>
    </lineage>
</organism>
<keyword evidence="1" id="KW-1133">Transmembrane helix</keyword>
<protein>
    <recommendedName>
        <fullName evidence="4">DUF3105 domain-containing protein</fullName>
    </recommendedName>
</protein>
<evidence type="ECO:0008006" key="4">
    <source>
        <dbReference type="Google" id="ProtNLM"/>
    </source>
</evidence>
<keyword evidence="1" id="KW-0472">Membrane</keyword>
<proteinExistence type="predicted"/>
<accession>A0A160T8P1</accession>
<feature type="transmembrane region" description="Helical" evidence="1">
    <location>
        <begin position="26"/>
        <end position="48"/>
    </location>
</feature>
<dbReference type="KEGG" id="pbf:CFX0092_B0254"/>
<dbReference type="AlphaFoldDB" id="A0A160T8P1"/>
<evidence type="ECO:0000313" key="3">
    <source>
        <dbReference type="Proteomes" id="UP000215027"/>
    </source>
</evidence>
<dbReference type="EMBL" id="LN890656">
    <property type="protein sequence ID" value="CUS05788.1"/>
    <property type="molecule type" value="Genomic_DNA"/>
</dbReference>
<gene>
    <name evidence="2" type="ORF">CFX0092_B0254</name>
</gene>
<dbReference type="Proteomes" id="UP000215027">
    <property type="component" value="Chromosome II"/>
</dbReference>
<dbReference type="Pfam" id="PF11303">
    <property type="entry name" value="DUF3105"/>
    <property type="match status" value="1"/>
</dbReference>
<dbReference type="InterPro" id="IPR021454">
    <property type="entry name" value="DUF3105"/>
</dbReference>
<reference evidence="2" key="1">
    <citation type="submission" date="2016-01" db="EMBL/GenBank/DDBJ databases">
        <authorList>
            <person name="Mcilroy J.S."/>
            <person name="Karst M S."/>
            <person name="Albertsen M."/>
        </authorList>
    </citation>
    <scope>NUCLEOTIDE SEQUENCE</scope>
    <source>
        <strain evidence="2">Cfx-K</strain>
    </source>
</reference>
<dbReference type="OrthoDB" id="164831at2"/>
<sequence length="195" mass="21059">MGAARSRKKPAGKKNVKQEESSSNRWLLIGGLGVVVVAVLGGLLWLSLRPEPGIEGVVEFPAPARGHEANLTIPFGELPPAGGTHDPAWQTCGVYDQPINTANAIHSLEHGAAWVTYRPDLPAEEIAALVEHFEGQTYTLISPYPEQRSPIVLTTWGVQLEVDSIDDDRVDSFIERYRLGPNTPERGASCTNGVG</sequence>
<keyword evidence="3" id="KW-1185">Reference proteome</keyword>